<reference evidence="1 2" key="1">
    <citation type="submission" date="2015-08" db="EMBL/GenBank/DDBJ databases">
        <authorList>
            <person name="Babu N.S."/>
            <person name="Beckwith C.J."/>
            <person name="Beseler K.G."/>
            <person name="Brison A."/>
            <person name="Carone J.V."/>
            <person name="Caskin T.P."/>
            <person name="Diamond M."/>
            <person name="Durham M.E."/>
            <person name="Foxe J.M."/>
            <person name="Go M."/>
            <person name="Henderson B.A."/>
            <person name="Jones I.B."/>
            <person name="McGettigan J.A."/>
            <person name="Micheletti S.J."/>
            <person name="Nasrallah M.E."/>
            <person name="Ortiz D."/>
            <person name="Piller C.R."/>
            <person name="Privatt S.R."/>
            <person name="Schneider S.L."/>
            <person name="Sharp S."/>
            <person name="Smith T.C."/>
            <person name="Stanton J.D."/>
            <person name="Ullery H.E."/>
            <person name="Wilson R.J."/>
            <person name="Serrano M.G."/>
            <person name="Buck G."/>
            <person name="Lee V."/>
            <person name="Wang Y."/>
            <person name="Carvalho R."/>
            <person name="Voegtly L."/>
            <person name="Shi R."/>
            <person name="Duckworth R."/>
            <person name="Johnson A."/>
            <person name="Loviza R."/>
            <person name="Walstead R."/>
            <person name="Shah Z."/>
            <person name="Kiflezghi M."/>
            <person name="Wade K."/>
            <person name="Ball S.L."/>
            <person name="Bradley K.W."/>
            <person name="Asai D.J."/>
            <person name="Bowman C.A."/>
            <person name="Russell D.A."/>
            <person name="Pope W.H."/>
            <person name="Jacobs-Sera D."/>
            <person name="Hendrix R.W."/>
            <person name="Hatfull G.F."/>
        </authorList>
    </citation>
    <scope>NUCLEOTIDE SEQUENCE [LARGE SCALE GENOMIC DNA]</scope>
    <source>
        <strain evidence="1 2">DSM 27648</strain>
    </source>
</reference>
<dbReference type="AlphaFoldDB" id="A0A0K1Q3H8"/>
<proteinExistence type="predicted"/>
<dbReference type="EMBL" id="CP012333">
    <property type="protein sequence ID" value="AKV00401.1"/>
    <property type="molecule type" value="Genomic_DNA"/>
</dbReference>
<gene>
    <name evidence="1" type="ORF">AKJ09_07064</name>
</gene>
<name>A0A0K1Q3H8_9BACT</name>
<dbReference type="OrthoDB" id="5509504at2"/>
<accession>A0A0K1Q3H8</accession>
<keyword evidence="2" id="KW-1185">Reference proteome</keyword>
<evidence type="ECO:0000313" key="2">
    <source>
        <dbReference type="Proteomes" id="UP000064967"/>
    </source>
</evidence>
<organism evidence="1 2">
    <name type="scientific">Labilithrix luteola</name>
    <dbReference type="NCBI Taxonomy" id="1391654"/>
    <lineage>
        <taxon>Bacteria</taxon>
        <taxon>Pseudomonadati</taxon>
        <taxon>Myxococcota</taxon>
        <taxon>Polyangia</taxon>
        <taxon>Polyangiales</taxon>
        <taxon>Labilitrichaceae</taxon>
        <taxon>Labilithrix</taxon>
    </lineage>
</organism>
<dbReference type="KEGG" id="llu:AKJ09_07064"/>
<protein>
    <submittedName>
        <fullName evidence="1">Uncharacterized protein</fullName>
    </submittedName>
</protein>
<dbReference type="SUPFAM" id="SSF54637">
    <property type="entry name" value="Thioesterase/thiol ester dehydrase-isomerase"/>
    <property type="match status" value="1"/>
</dbReference>
<dbReference type="STRING" id="1391654.AKJ09_07064"/>
<dbReference type="Proteomes" id="UP000064967">
    <property type="component" value="Chromosome"/>
</dbReference>
<dbReference type="InterPro" id="IPR029069">
    <property type="entry name" value="HotDog_dom_sf"/>
</dbReference>
<dbReference type="Gene3D" id="3.10.129.10">
    <property type="entry name" value="Hotdog Thioesterase"/>
    <property type="match status" value="1"/>
</dbReference>
<dbReference type="RefSeq" id="WP_146651699.1">
    <property type="nucleotide sequence ID" value="NZ_CP012333.1"/>
</dbReference>
<evidence type="ECO:0000313" key="1">
    <source>
        <dbReference type="EMBL" id="AKV00401.1"/>
    </source>
</evidence>
<sequence>MPLDPDFVADCPYGPGGLLIDEILRIDADEGLVVARMPTTEELPLTREQRVHPIRHPRHVSGGLMVHMTGMLGFVHAYYILGLRHSEGWIGYGARITSARFHALAPPGEPLVLECKSTQLRRGSKTILGRYTFRFTQAEKLVYEGDQTAMWSRVPDASE</sequence>